<sequence length="182" mass="19462">MVEDDASDWRDALWKANAPLFEGIPPFATGIGTLPAGWCELVESLCARLTAAATAASGRVHVSRLYEDRAVIEVVCKAIPPNAGLEAVVAEVAARAAARSACTCAACGRPGARYRIAFRVFAACPLHMPRGSVEVFPNWPTIRVVRSIVAGRSRIVACEAYDRGLDRFVASSPEALGIRHFP</sequence>
<protein>
    <submittedName>
        <fullName evidence="1">Uncharacterized protein</fullName>
    </submittedName>
</protein>
<dbReference type="AlphaFoldDB" id="A0A809WR89"/>
<reference evidence="1" key="1">
    <citation type="submission" date="2020-05" db="EMBL/GenBank/DDBJ databases">
        <title>Complete genome sequence of Bradyrhizobium diazoefficiens XF1 isolated from soybean nodule.</title>
        <authorList>
            <person name="Noda R."/>
            <person name="Kakizaki K."/>
            <person name="Minamisawa K."/>
        </authorList>
    </citation>
    <scope>NUCLEOTIDE SEQUENCE</scope>
    <source>
        <strain evidence="1">XF1</strain>
    </source>
</reference>
<gene>
    <name evidence="1" type="ORF">XF1B_04930</name>
</gene>
<proteinExistence type="predicted"/>
<evidence type="ECO:0000313" key="1">
    <source>
        <dbReference type="EMBL" id="BCE17812.1"/>
    </source>
</evidence>
<organism evidence="1">
    <name type="scientific">Bradyrhizobium diazoefficiens</name>
    <dbReference type="NCBI Taxonomy" id="1355477"/>
    <lineage>
        <taxon>Bacteria</taxon>
        <taxon>Pseudomonadati</taxon>
        <taxon>Pseudomonadota</taxon>
        <taxon>Alphaproteobacteria</taxon>
        <taxon>Hyphomicrobiales</taxon>
        <taxon>Nitrobacteraceae</taxon>
        <taxon>Bradyrhizobium</taxon>
    </lineage>
</organism>
<name>A0A809WR89_9BRAD</name>
<dbReference type="EMBL" id="AP023091">
    <property type="protein sequence ID" value="BCE17812.1"/>
    <property type="molecule type" value="Genomic_DNA"/>
</dbReference>
<accession>A0A809WR89</accession>